<evidence type="ECO:0000256" key="1">
    <source>
        <dbReference type="SAM" id="MobiDB-lite"/>
    </source>
</evidence>
<dbReference type="STRING" id="7240.B4QTK8"/>
<accession>B4QTK8</accession>
<dbReference type="OrthoDB" id="4564at2759"/>
<feature type="region of interest" description="Disordered" evidence="1">
    <location>
        <begin position="128"/>
        <end position="175"/>
    </location>
</feature>
<proteinExistence type="predicted"/>
<gene>
    <name evidence="2" type="primary">Dsim\GD20632</name>
    <name evidence="2" type="ORF">Dsim_GD20632</name>
</gene>
<dbReference type="HOGENOM" id="CLU_1534172_0_0_1"/>
<feature type="region of interest" description="Disordered" evidence="1">
    <location>
        <begin position="31"/>
        <end position="51"/>
    </location>
</feature>
<dbReference type="PhylomeDB" id="B4QTK8"/>
<name>B4QTK8_DROSI</name>
<dbReference type="Proteomes" id="UP000000304">
    <property type="component" value="Chromosome 3R"/>
</dbReference>
<evidence type="ECO:0000313" key="3">
    <source>
        <dbReference type="Proteomes" id="UP000000304"/>
    </source>
</evidence>
<dbReference type="AlphaFoldDB" id="B4QTK8"/>
<protein>
    <submittedName>
        <fullName evidence="2">GD20632</fullName>
    </submittedName>
</protein>
<sequence length="175" mass="19950">MKATRNGGQLLIAPSPQNAARLLPLRTYSNASSLGHHHDRSTLSDGDEEEGGLGYTHTLHSMVYFGDRQRDRNRDRSNQKVERIIHDEEFGEENVELVDSEWADFEKFICQLRKRRNSAMSMEEELRHVQRHPKIKSHAFYPCPPPAENARDSDSSDDDDPIGYIDTLVSTTGDL</sequence>
<evidence type="ECO:0000313" key="2">
    <source>
        <dbReference type="EMBL" id="EDX13313.1"/>
    </source>
</evidence>
<dbReference type="EMBL" id="CM000364">
    <property type="protein sequence ID" value="EDX13313.1"/>
    <property type="molecule type" value="Genomic_DNA"/>
</dbReference>
<reference evidence="2 3" key="1">
    <citation type="journal article" date="2007" name="Nature">
        <title>Evolution of genes and genomes on the Drosophila phylogeny.</title>
        <authorList>
            <consortium name="Drosophila 12 Genomes Consortium"/>
            <person name="Clark A.G."/>
            <person name="Eisen M.B."/>
            <person name="Smith D.R."/>
            <person name="Bergman C.M."/>
            <person name="Oliver B."/>
            <person name="Markow T.A."/>
            <person name="Kaufman T.C."/>
            <person name="Kellis M."/>
            <person name="Gelbart W."/>
            <person name="Iyer V.N."/>
            <person name="Pollard D.A."/>
            <person name="Sackton T.B."/>
            <person name="Larracuente A.M."/>
            <person name="Singh N.D."/>
            <person name="Abad J.P."/>
            <person name="Abt D.N."/>
            <person name="Adryan B."/>
            <person name="Aguade M."/>
            <person name="Akashi H."/>
            <person name="Anderson W.W."/>
            <person name="Aquadro C.F."/>
            <person name="Ardell D.H."/>
            <person name="Arguello R."/>
            <person name="Artieri C.G."/>
            <person name="Barbash D.A."/>
            <person name="Barker D."/>
            <person name="Barsanti P."/>
            <person name="Batterham P."/>
            <person name="Batzoglou S."/>
            <person name="Begun D."/>
            <person name="Bhutkar A."/>
            <person name="Blanco E."/>
            <person name="Bosak S.A."/>
            <person name="Bradley R.K."/>
            <person name="Brand A.D."/>
            <person name="Brent M.R."/>
            <person name="Brooks A.N."/>
            <person name="Brown R.H."/>
            <person name="Butlin R.K."/>
            <person name="Caggese C."/>
            <person name="Calvi B.R."/>
            <person name="Bernardo de Carvalho A."/>
            <person name="Caspi A."/>
            <person name="Castrezana S."/>
            <person name="Celniker S.E."/>
            <person name="Chang J.L."/>
            <person name="Chapple C."/>
            <person name="Chatterji S."/>
            <person name="Chinwalla A."/>
            <person name="Civetta A."/>
            <person name="Clifton S.W."/>
            <person name="Comeron J.M."/>
            <person name="Costello J.C."/>
            <person name="Coyne J.A."/>
            <person name="Daub J."/>
            <person name="David R.G."/>
            <person name="Delcher A.L."/>
            <person name="Delehaunty K."/>
            <person name="Do C.B."/>
            <person name="Ebling H."/>
            <person name="Edwards K."/>
            <person name="Eickbush T."/>
            <person name="Evans J.D."/>
            <person name="Filipski A."/>
            <person name="Findeiss S."/>
            <person name="Freyhult E."/>
            <person name="Fulton L."/>
            <person name="Fulton R."/>
            <person name="Garcia A.C."/>
            <person name="Gardiner A."/>
            <person name="Garfield D.A."/>
            <person name="Garvin B.E."/>
            <person name="Gibson G."/>
            <person name="Gilbert D."/>
            <person name="Gnerre S."/>
            <person name="Godfrey J."/>
            <person name="Good R."/>
            <person name="Gotea V."/>
            <person name="Gravely B."/>
            <person name="Greenberg A.J."/>
            <person name="Griffiths-Jones S."/>
            <person name="Gross S."/>
            <person name="Guigo R."/>
            <person name="Gustafson E.A."/>
            <person name="Haerty W."/>
            <person name="Hahn M.W."/>
            <person name="Halligan D.L."/>
            <person name="Halpern A.L."/>
            <person name="Halter G.M."/>
            <person name="Han M.V."/>
            <person name="Heger A."/>
            <person name="Hillier L."/>
            <person name="Hinrichs A.S."/>
            <person name="Holmes I."/>
            <person name="Hoskins R.A."/>
            <person name="Hubisz M.J."/>
            <person name="Hultmark D."/>
            <person name="Huntley M.A."/>
            <person name="Jaffe D.B."/>
            <person name="Jagadeeshan S."/>
            <person name="Jeck W.R."/>
            <person name="Johnson J."/>
            <person name="Jones C.D."/>
            <person name="Jordan W.C."/>
            <person name="Karpen G.H."/>
            <person name="Kataoka E."/>
            <person name="Keightley P.D."/>
            <person name="Kheradpour P."/>
            <person name="Kirkness E.F."/>
            <person name="Koerich L.B."/>
            <person name="Kristiansen K."/>
            <person name="Kudrna D."/>
            <person name="Kulathinal R.J."/>
            <person name="Kumar S."/>
            <person name="Kwok R."/>
            <person name="Lander E."/>
            <person name="Langley C.H."/>
            <person name="Lapoint R."/>
            <person name="Lazzaro B.P."/>
            <person name="Lee S.J."/>
            <person name="Levesque L."/>
            <person name="Li R."/>
            <person name="Lin C.F."/>
            <person name="Lin M.F."/>
            <person name="Lindblad-Toh K."/>
            <person name="Llopart A."/>
            <person name="Long M."/>
            <person name="Low L."/>
            <person name="Lozovsky E."/>
            <person name="Lu J."/>
            <person name="Luo M."/>
            <person name="Machado C.A."/>
            <person name="Makalowski W."/>
            <person name="Marzo M."/>
            <person name="Matsuda M."/>
            <person name="Matzkin L."/>
            <person name="McAllister B."/>
            <person name="McBride C.S."/>
            <person name="McKernan B."/>
            <person name="McKernan K."/>
            <person name="Mendez-Lago M."/>
            <person name="Minx P."/>
            <person name="Mollenhauer M.U."/>
            <person name="Montooth K."/>
            <person name="Mount S.M."/>
            <person name="Mu X."/>
            <person name="Myers E."/>
            <person name="Negre B."/>
            <person name="Newfeld S."/>
            <person name="Nielsen R."/>
            <person name="Noor M.A."/>
            <person name="O'Grady P."/>
            <person name="Pachter L."/>
            <person name="Papaceit M."/>
            <person name="Parisi M.J."/>
            <person name="Parisi M."/>
            <person name="Parts L."/>
            <person name="Pedersen J.S."/>
            <person name="Pesole G."/>
            <person name="Phillippy A.M."/>
            <person name="Ponting C.P."/>
            <person name="Pop M."/>
            <person name="Porcelli D."/>
            <person name="Powell J.R."/>
            <person name="Prohaska S."/>
            <person name="Pruitt K."/>
            <person name="Puig M."/>
            <person name="Quesneville H."/>
            <person name="Ram K.R."/>
            <person name="Rand D."/>
            <person name="Rasmussen M.D."/>
            <person name="Reed L.K."/>
            <person name="Reenan R."/>
            <person name="Reily A."/>
            <person name="Remington K.A."/>
            <person name="Rieger T.T."/>
            <person name="Ritchie M.G."/>
            <person name="Robin C."/>
            <person name="Rogers Y.H."/>
            <person name="Rohde C."/>
            <person name="Rozas J."/>
            <person name="Rubenfield M.J."/>
            <person name="Ruiz A."/>
            <person name="Russo S."/>
            <person name="Salzberg S.L."/>
            <person name="Sanchez-Gracia A."/>
            <person name="Saranga D.J."/>
            <person name="Sato H."/>
            <person name="Schaeffer S.W."/>
            <person name="Schatz M.C."/>
            <person name="Schlenke T."/>
            <person name="Schwartz R."/>
            <person name="Segarra C."/>
            <person name="Singh R.S."/>
            <person name="Sirot L."/>
            <person name="Sirota M."/>
            <person name="Sisneros N.B."/>
            <person name="Smith C.D."/>
            <person name="Smith T.F."/>
            <person name="Spieth J."/>
            <person name="Stage D.E."/>
            <person name="Stark A."/>
            <person name="Stephan W."/>
            <person name="Strausberg R.L."/>
            <person name="Strempel S."/>
            <person name="Sturgill D."/>
            <person name="Sutton G."/>
            <person name="Sutton G.G."/>
            <person name="Tao W."/>
            <person name="Teichmann S."/>
            <person name="Tobari Y.N."/>
            <person name="Tomimura Y."/>
            <person name="Tsolas J.M."/>
            <person name="Valente V.L."/>
            <person name="Venter E."/>
            <person name="Venter J.C."/>
            <person name="Vicario S."/>
            <person name="Vieira F.G."/>
            <person name="Vilella A.J."/>
            <person name="Villasante A."/>
            <person name="Walenz B."/>
            <person name="Wang J."/>
            <person name="Wasserman M."/>
            <person name="Watts T."/>
            <person name="Wilson D."/>
            <person name="Wilson R.K."/>
            <person name="Wing R.A."/>
            <person name="Wolfner M.F."/>
            <person name="Wong A."/>
            <person name="Wong G.K."/>
            <person name="Wu C.I."/>
            <person name="Wu G."/>
            <person name="Yamamoto D."/>
            <person name="Yang H.P."/>
            <person name="Yang S.P."/>
            <person name="Yorke J.A."/>
            <person name="Yoshida K."/>
            <person name="Zdobnov E."/>
            <person name="Zhang P."/>
            <person name="Zhang Y."/>
            <person name="Zimin A.V."/>
            <person name="Baldwin J."/>
            <person name="Abdouelleil A."/>
            <person name="Abdulkadir J."/>
            <person name="Abebe A."/>
            <person name="Abera B."/>
            <person name="Abreu J."/>
            <person name="Acer S.C."/>
            <person name="Aftuck L."/>
            <person name="Alexander A."/>
            <person name="An P."/>
            <person name="Anderson E."/>
            <person name="Anderson S."/>
            <person name="Arachi H."/>
            <person name="Azer M."/>
            <person name="Bachantsang P."/>
            <person name="Barry A."/>
            <person name="Bayul T."/>
            <person name="Berlin A."/>
            <person name="Bessette D."/>
            <person name="Bloom T."/>
            <person name="Blye J."/>
            <person name="Boguslavskiy L."/>
            <person name="Bonnet C."/>
            <person name="Boukhgalter B."/>
            <person name="Bourzgui I."/>
            <person name="Brown A."/>
            <person name="Cahill P."/>
            <person name="Channer S."/>
            <person name="Cheshatsang Y."/>
            <person name="Chuda L."/>
            <person name="Citroen M."/>
            <person name="Collymore A."/>
            <person name="Cooke P."/>
            <person name="Costello M."/>
            <person name="D'Aco K."/>
            <person name="Daza R."/>
            <person name="De Haan G."/>
            <person name="DeGray S."/>
            <person name="DeMaso C."/>
            <person name="Dhargay N."/>
            <person name="Dooley K."/>
            <person name="Dooley E."/>
            <person name="Doricent M."/>
            <person name="Dorje P."/>
            <person name="Dorjee K."/>
            <person name="Dupes A."/>
            <person name="Elong R."/>
            <person name="Falk J."/>
            <person name="Farina A."/>
            <person name="Faro S."/>
            <person name="Ferguson D."/>
            <person name="Fisher S."/>
            <person name="Foley C.D."/>
            <person name="Franke A."/>
            <person name="Friedrich D."/>
            <person name="Gadbois L."/>
            <person name="Gearin G."/>
            <person name="Gearin C.R."/>
            <person name="Giannoukos G."/>
            <person name="Goode T."/>
            <person name="Graham J."/>
            <person name="Grandbois E."/>
            <person name="Grewal S."/>
            <person name="Gyaltsen K."/>
            <person name="Hafez N."/>
            <person name="Hagos B."/>
            <person name="Hall J."/>
            <person name="Henson C."/>
            <person name="Hollinger A."/>
            <person name="Honan T."/>
            <person name="Huard M.D."/>
            <person name="Hughes L."/>
            <person name="Hurhula B."/>
            <person name="Husby M.E."/>
            <person name="Kamat A."/>
            <person name="Kanga B."/>
            <person name="Kashin S."/>
            <person name="Khazanovich D."/>
            <person name="Kisner P."/>
            <person name="Lance K."/>
            <person name="Lara M."/>
            <person name="Lee W."/>
            <person name="Lennon N."/>
            <person name="Letendre F."/>
            <person name="LeVine R."/>
            <person name="Lipovsky A."/>
            <person name="Liu X."/>
            <person name="Liu J."/>
            <person name="Liu S."/>
            <person name="Lokyitsang T."/>
            <person name="Lokyitsang Y."/>
            <person name="Lubonja R."/>
            <person name="Lui A."/>
            <person name="MacDonald P."/>
            <person name="Magnisalis V."/>
            <person name="Maru K."/>
            <person name="Matthews C."/>
            <person name="McCusker W."/>
            <person name="McDonough S."/>
            <person name="Mehta T."/>
            <person name="Meldrim J."/>
            <person name="Meneus L."/>
            <person name="Mihai O."/>
            <person name="Mihalev A."/>
            <person name="Mihova T."/>
            <person name="Mittelman R."/>
            <person name="Mlenga V."/>
            <person name="Montmayeur A."/>
            <person name="Mulrain L."/>
            <person name="Navidi A."/>
            <person name="Naylor J."/>
            <person name="Negash T."/>
            <person name="Nguyen T."/>
            <person name="Nguyen N."/>
            <person name="Nicol R."/>
            <person name="Norbu C."/>
            <person name="Norbu N."/>
            <person name="Novod N."/>
            <person name="O'Neill B."/>
            <person name="Osman S."/>
            <person name="Markiewicz E."/>
            <person name="Oyono O.L."/>
            <person name="Patti C."/>
            <person name="Phunkhang P."/>
            <person name="Pierre F."/>
            <person name="Priest M."/>
            <person name="Raghuraman S."/>
            <person name="Rege F."/>
            <person name="Reyes R."/>
            <person name="Rise C."/>
            <person name="Rogov P."/>
            <person name="Ross K."/>
            <person name="Ryan E."/>
            <person name="Settipalli S."/>
            <person name="Shea T."/>
            <person name="Sherpa N."/>
            <person name="Shi L."/>
            <person name="Shih D."/>
            <person name="Sparrow T."/>
            <person name="Spaulding J."/>
            <person name="Stalker J."/>
            <person name="Stange-Thomann N."/>
            <person name="Stavropoulos S."/>
            <person name="Stone C."/>
            <person name="Strader C."/>
            <person name="Tesfaye S."/>
            <person name="Thomson T."/>
            <person name="Thoulutsang Y."/>
            <person name="Thoulutsang D."/>
            <person name="Topham K."/>
            <person name="Topping I."/>
            <person name="Tsamla T."/>
            <person name="Vassiliev H."/>
            <person name="Vo A."/>
            <person name="Wangchuk T."/>
            <person name="Wangdi T."/>
            <person name="Weiand M."/>
            <person name="Wilkinson J."/>
            <person name="Wilson A."/>
            <person name="Yadav S."/>
            <person name="Young G."/>
            <person name="Yu Q."/>
            <person name="Zembek L."/>
            <person name="Zhong D."/>
            <person name="Zimmer A."/>
            <person name="Zwirko Z."/>
            <person name="Jaffe D.B."/>
            <person name="Alvarez P."/>
            <person name="Brockman W."/>
            <person name="Butler J."/>
            <person name="Chin C."/>
            <person name="Gnerre S."/>
            <person name="Grabherr M."/>
            <person name="Kleber M."/>
            <person name="Mauceli E."/>
            <person name="MacCallum I."/>
        </authorList>
    </citation>
    <scope>NUCLEOTIDE SEQUENCE [LARGE SCALE GENOMIC DNA]</scope>
    <source>
        <strain evidence="3">white501</strain>
    </source>
</reference>
<organism evidence="2 3">
    <name type="scientific">Drosophila simulans</name>
    <name type="common">Fruit fly</name>
    <dbReference type="NCBI Taxonomy" id="7240"/>
    <lineage>
        <taxon>Eukaryota</taxon>
        <taxon>Metazoa</taxon>
        <taxon>Ecdysozoa</taxon>
        <taxon>Arthropoda</taxon>
        <taxon>Hexapoda</taxon>
        <taxon>Insecta</taxon>
        <taxon>Pterygota</taxon>
        <taxon>Neoptera</taxon>
        <taxon>Endopterygota</taxon>
        <taxon>Diptera</taxon>
        <taxon>Brachycera</taxon>
        <taxon>Muscomorpha</taxon>
        <taxon>Ephydroidea</taxon>
        <taxon>Drosophilidae</taxon>
        <taxon>Drosophila</taxon>
        <taxon>Sophophora</taxon>
    </lineage>
</organism>
<dbReference type="Bgee" id="FBgn0192099">
    <property type="expression patterns" value="Expressed in adult organism and 2 other cell types or tissues"/>
</dbReference>
<keyword evidence="3" id="KW-1185">Reference proteome</keyword>
<dbReference type="OMA" id="HSQRHPK"/>